<gene>
    <name evidence="3" type="ORF">GALL_126850</name>
</gene>
<dbReference type="Pfam" id="PF20239">
    <property type="entry name" value="DUF6596"/>
    <property type="match status" value="1"/>
</dbReference>
<dbReference type="GO" id="GO:0006352">
    <property type="term" value="P:DNA-templated transcription initiation"/>
    <property type="evidence" value="ECO:0007669"/>
    <property type="project" value="InterPro"/>
</dbReference>
<feature type="domain" description="RNA polymerase sigma-70 region 2" evidence="1">
    <location>
        <begin position="23"/>
        <end position="90"/>
    </location>
</feature>
<dbReference type="SUPFAM" id="SSF88946">
    <property type="entry name" value="Sigma2 domain of RNA polymerase sigma factors"/>
    <property type="match status" value="1"/>
</dbReference>
<dbReference type="NCBIfam" id="TIGR02937">
    <property type="entry name" value="sigma70-ECF"/>
    <property type="match status" value="1"/>
</dbReference>
<organism evidence="3">
    <name type="scientific">mine drainage metagenome</name>
    <dbReference type="NCBI Taxonomy" id="410659"/>
    <lineage>
        <taxon>unclassified sequences</taxon>
        <taxon>metagenomes</taxon>
        <taxon>ecological metagenomes</taxon>
    </lineage>
</organism>
<proteinExistence type="predicted"/>
<sequence length="433" mass="47897">MTPEEPTPPAGDDRQVAALVDHLFRREAGRLVSILTRHFGVRNLHLAEDVIQDALMRAMQTWPFTGVPDNPSAWLLKTARNRALDLVRRGSLWAGKQEALVPLVEDCLQSALTSPPPVFEDEIRDSQLRMMFVCCQPGLPVDAQVALVLKTLCGFGEREIAAAFLSTEAAIAKRLVRARAFLRESGITTDLPTAAELEPRVDAVLQALYLLYNEGYKASHGDRLLREELCDEAIRLAGLLAAHPLGNRPETHALLSLMQFNSARMPARVDDDGSLLLLAQQDRSRWNRERIRLGLEHLAASGSGDTITRYHLEAGLAACHCLAPDYASTDWARILALYDHLLELDRSPVVALNRAVAVTRVHGPREGLRALQAIEGRSALERYHLFHAIAGEFWLEAGNAEQAQACLRRALELAALPAERDLLRRKLAQCGPS</sequence>
<name>A0A1J5S9W5_9ZZZZ</name>
<dbReference type="InterPro" id="IPR046531">
    <property type="entry name" value="DUF6596"/>
</dbReference>
<protein>
    <submittedName>
        <fullName evidence="3">RNA polymerase sigma factor</fullName>
    </submittedName>
</protein>
<dbReference type="InterPro" id="IPR007627">
    <property type="entry name" value="RNA_pol_sigma70_r2"/>
</dbReference>
<dbReference type="PANTHER" id="PTHR47756">
    <property type="entry name" value="BLL6612 PROTEIN-RELATED"/>
    <property type="match status" value="1"/>
</dbReference>
<feature type="domain" description="DUF6596" evidence="2">
    <location>
        <begin position="200"/>
        <end position="301"/>
    </location>
</feature>
<dbReference type="GO" id="GO:0003700">
    <property type="term" value="F:DNA-binding transcription factor activity"/>
    <property type="evidence" value="ECO:0007669"/>
    <property type="project" value="InterPro"/>
</dbReference>
<reference evidence="3" key="1">
    <citation type="submission" date="2016-10" db="EMBL/GenBank/DDBJ databases">
        <title>Sequence of Gallionella enrichment culture.</title>
        <authorList>
            <person name="Poehlein A."/>
            <person name="Muehling M."/>
            <person name="Daniel R."/>
        </authorList>
    </citation>
    <scope>NUCLEOTIDE SEQUENCE</scope>
</reference>
<dbReference type="InterPro" id="IPR014284">
    <property type="entry name" value="RNA_pol_sigma-70_dom"/>
</dbReference>
<dbReference type="EMBL" id="MLJW01000052">
    <property type="protein sequence ID" value="OIR05127.1"/>
    <property type="molecule type" value="Genomic_DNA"/>
</dbReference>
<dbReference type="Pfam" id="PF04542">
    <property type="entry name" value="Sigma70_r2"/>
    <property type="match status" value="1"/>
</dbReference>
<dbReference type="PANTHER" id="PTHR47756:SF2">
    <property type="entry name" value="BLL6612 PROTEIN"/>
    <property type="match status" value="1"/>
</dbReference>
<dbReference type="Gene3D" id="1.10.1740.10">
    <property type="match status" value="1"/>
</dbReference>
<dbReference type="AlphaFoldDB" id="A0A1J5S9W5"/>
<dbReference type="SUPFAM" id="SSF88659">
    <property type="entry name" value="Sigma3 and sigma4 domains of RNA polymerase sigma factors"/>
    <property type="match status" value="1"/>
</dbReference>
<accession>A0A1J5S9W5</accession>
<dbReference type="InterPro" id="IPR013325">
    <property type="entry name" value="RNA_pol_sigma_r2"/>
</dbReference>
<evidence type="ECO:0000259" key="1">
    <source>
        <dbReference type="Pfam" id="PF04542"/>
    </source>
</evidence>
<comment type="caution">
    <text evidence="3">The sequence shown here is derived from an EMBL/GenBank/DDBJ whole genome shotgun (WGS) entry which is preliminary data.</text>
</comment>
<evidence type="ECO:0000313" key="3">
    <source>
        <dbReference type="EMBL" id="OIR05127.1"/>
    </source>
</evidence>
<evidence type="ECO:0000259" key="2">
    <source>
        <dbReference type="Pfam" id="PF20239"/>
    </source>
</evidence>
<dbReference type="InterPro" id="IPR013324">
    <property type="entry name" value="RNA_pol_sigma_r3/r4-like"/>
</dbReference>